<reference evidence="11" key="1">
    <citation type="journal article" date="2008" name="Genome Res.">
        <title>The genome of Pelotomaculum thermopropionicum reveals niche-associated evolution in anaerobic microbiota.</title>
        <authorList>
            <person name="Kosaka T."/>
            <person name="Kato S."/>
            <person name="Shimoyama T."/>
            <person name="Ishii S."/>
            <person name="Abe T."/>
            <person name="Watanabe K."/>
        </authorList>
    </citation>
    <scope>NUCLEOTIDE SEQUENCE [LARGE SCALE GENOMIC DNA]</scope>
    <source>
        <strain evidence="11">DSM 13744 / JCM 10971 / SI</strain>
    </source>
</reference>
<evidence type="ECO:0000256" key="7">
    <source>
        <dbReference type="ARBA" id="ARBA00023014"/>
    </source>
</evidence>
<dbReference type="GO" id="GO:0051539">
    <property type="term" value="F:4 iron, 4 sulfur cluster binding"/>
    <property type="evidence" value="ECO:0007669"/>
    <property type="project" value="UniProtKB-KW"/>
</dbReference>
<comment type="cofactor">
    <cofactor evidence="8">
        <name>tungstopterin</name>
        <dbReference type="ChEBI" id="CHEBI:30402"/>
    </cofactor>
</comment>
<gene>
    <name evidence="10" type="ordered locus">PTH_2897</name>
</gene>
<evidence type="ECO:0000256" key="1">
    <source>
        <dbReference type="ARBA" id="ARBA00001966"/>
    </source>
</evidence>
<keyword evidence="11" id="KW-1185">Reference proteome</keyword>
<dbReference type="SUPFAM" id="SSF56228">
    <property type="entry name" value="Aldehyde ferredoxin oxidoreductase, N-terminal domain"/>
    <property type="match status" value="1"/>
</dbReference>
<dbReference type="EMBL" id="AP009389">
    <property type="protein sequence ID" value="BAF61078.1"/>
    <property type="molecule type" value="Genomic_DNA"/>
</dbReference>
<keyword evidence="5" id="KW-0560">Oxidoreductase</keyword>
<dbReference type="eggNOG" id="COG2414">
    <property type="taxonomic scope" value="Bacteria"/>
</dbReference>
<dbReference type="STRING" id="370438.PTH_2897"/>
<proteinExistence type="inferred from homology"/>
<keyword evidence="6" id="KW-0408">Iron</keyword>
<evidence type="ECO:0000256" key="4">
    <source>
        <dbReference type="ARBA" id="ARBA00022723"/>
    </source>
</evidence>
<dbReference type="PANTHER" id="PTHR30038:SF7">
    <property type="entry name" value="TUNGSTEN-CONTAINING GLYCERALDEHYDE-3-PHOSPHATE:FERREDOXIN OXIDOREDUCTASE"/>
    <property type="match status" value="1"/>
</dbReference>
<evidence type="ECO:0000256" key="8">
    <source>
        <dbReference type="ARBA" id="ARBA00049934"/>
    </source>
</evidence>
<dbReference type="InterPro" id="IPR036503">
    <property type="entry name" value="Ald_Fedxn_OxRdtase_N_sf"/>
</dbReference>
<dbReference type="GO" id="GO:0046872">
    <property type="term" value="F:metal ion binding"/>
    <property type="evidence" value="ECO:0007669"/>
    <property type="project" value="UniProtKB-KW"/>
</dbReference>
<comment type="cofactor">
    <cofactor evidence="1">
        <name>[4Fe-4S] cluster</name>
        <dbReference type="ChEBI" id="CHEBI:49883"/>
    </cofactor>
</comment>
<dbReference type="InterPro" id="IPR013985">
    <property type="entry name" value="Ald_Fedxn_OxRdtase_dom3"/>
</dbReference>
<feature type="domain" description="Aldehyde ferredoxin oxidoreductase N-terminal" evidence="9">
    <location>
        <begin position="4"/>
        <end position="207"/>
    </location>
</feature>
<dbReference type="Gene3D" id="3.60.9.10">
    <property type="entry name" value="Aldehyde ferredoxin oxidoreductase, N-terminal domain"/>
    <property type="match status" value="1"/>
</dbReference>
<dbReference type="InterPro" id="IPR001203">
    <property type="entry name" value="OxRdtase_Ald_Fedxn_C"/>
</dbReference>
<evidence type="ECO:0000313" key="11">
    <source>
        <dbReference type="Proteomes" id="UP000006556"/>
    </source>
</evidence>
<dbReference type="SMART" id="SM00790">
    <property type="entry name" value="AFOR_N"/>
    <property type="match status" value="1"/>
</dbReference>
<dbReference type="AlphaFoldDB" id="A5CY57"/>
<dbReference type="InterPro" id="IPR013983">
    <property type="entry name" value="Ald_Fedxn_OxRdtase_N"/>
</dbReference>
<dbReference type="KEGG" id="pth:PTH_2897"/>
<evidence type="ECO:0000256" key="6">
    <source>
        <dbReference type="ARBA" id="ARBA00023004"/>
    </source>
</evidence>
<organism evidence="10 11">
    <name type="scientific">Pelotomaculum thermopropionicum (strain DSM 13744 / JCM 10971 / SI)</name>
    <dbReference type="NCBI Taxonomy" id="370438"/>
    <lineage>
        <taxon>Bacteria</taxon>
        <taxon>Bacillati</taxon>
        <taxon>Bacillota</taxon>
        <taxon>Clostridia</taxon>
        <taxon>Eubacteriales</taxon>
        <taxon>Desulfotomaculaceae</taxon>
        <taxon>Pelotomaculum</taxon>
    </lineage>
</organism>
<evidence type="ECO:0000256" key="3">
    <source>
        <dbReference type="ARBA" id="ARBA00022485"/>
    </source>
</evidence>
<dbReference type="Proteomes" id="UP000006556">
    <property type="component" value="Chromosome"/>
</dbReference>
<dbReference type="PANTHER" id="PTHR30038">
    <property type="entry name" value="ALDEHYDE FERREDOXIN OXIDOREDUCTASE"/>
    <property type="match status" value="1"/>
</dbReference>
<keyword evidence="7" id="KW-0411">Iron-sulfur</keyword>
<dbReference type="GO" id="GO:0009055">
    <property type="term" value="F:electron transfer activity"/>
    <property type="evidence" value="ECO:0007669"/>
    <property type="project" value="InterPro"/>
</dbReference>
<dbReference type="HOGENOM" id="CLU_020364_1_0_9"/>
<comment type="similarity">
    <text evidence="2">Belongs to the AOR/FOR family.</text>
</comment>
<evidence type="ECO:0000256" key="2">
    <source>
        <dbReference type="ARBA" id="ARBA00011032"/>
    </source>
</evidence>
<evidence type="ECO:0000256" key="5">
    <source>
        <dbReference type="ARBA" id="ARBA00023002"/>
    </source>
</evidence>
<dbReference type="InterPro" id="IPR036021">
    <property type="entry name" value="Tungsten_al_ferr_oxy-like_C"/>
</dbReference>
<sequence>MGGYAGRILLVNLSTAEILVERPAEEFYRKYLGGPGIGLYYLLKNNRHYFDPFLPESIMVFAPGLLTGTSAPCVPRYTVVARSPLTGALGKSEAGGWWGPELKKAGFDAVVISGRAPRPVYLWIKEGEAEIRDASRYWGLETGDVQEGIRRELGDSRVQVAQIGPAGENLVRYANICNNLAHFNGRNGLGAVMGSKNLKAIAVRGSRTVEVKDQDRVKEILRWVTGQVKVHPLSAALHEHGTPMGVTGNNAGGVLPTNNFDTGVFGRAEEIGSEKLNAHYLVRRGGCFACPVKCKRIVEVRDGDMVVDRKYGGPEYEALAALGSNCGIGNLKLLLKANELCNRYGIDTISLGMSLSFAMKCYEEGIIGKEQTGGLELRFGNEDVLLPVIEKVARRDGFGNVLADGSRAAAARFGKASEKFLVEVKGQEVPMHDPRVKSGVGLQYALSVNGADHWFAQHDPFFTGKDGFGVKGGAPIGLGEPVEAEDLSHRKVRQVLYTSYLNGAYDLLGACVFGFVARSLTPLDKLLELVEAVTGWKTSWWELLKAGERYLAMAKEYNARQGLTINDDYLPEKFFAPLKGGPVDGKPGLDREKFKEAVRLFYEMAGWDGDTGRPLAAKLYELDLDWLVEKG</sequence>
<dbReference type="Gene3D" id="1.10.569.10">
    <property type="entry name" value="Aldehyde Ferredoxin Oxidoreductase Protein, subunit A, domain 2"/>
    <property type="match status" value="1"/>
</dbReference>
<keyword evidence="3" id="KW-0004">4Fe-4S</keyword>
<protein>
    <submittedName>
        <fullName evidence="10">Aldehyde:ferredoxin oxidoreductase</fullName>
    </submittedName>
</protein>
<accession>A5CY57</accession>
<dbReference type="Pfam" id="PF01314">
    <property type="entry name" value="AFOR_C"/>
    <property type="match status" value="1"/>
</dbReference>
<dbReference type="Pfam" id="PF02730">
    <property type="entry name" value="AFOR_N"/>
    <property type="match status" value="1"/>
</dbReference>
<name>A5CY57_PELTS</name>
<dbReference type="InterPro" id="IPR013984">
    <property type="entry name" value="Ald_Fedxn_OxRdtase_dom2"/>
</dbReference>
<dbReference type="GO" id="GO:0016625">
    <property type="term" value="F:oxidoreductase activity, acting on the aldehyde or oxo group of donors, iron-sulfur protein as acceptor"/>
    <property type="evidence" value="ECO:0007669"/>
    <property type="project" value="InterPro"/>
</dbReference>
<dbReference type="SUPFAM" id="SSF48310">
    <property type="entry name" value="Aldehyde ferredoxin oxidoreductase, C-terminal domains"/>
    <property type="match status" value="1"/>
</dbReference>
<dbReference type="Gene3D" id="1.10.599.10">
    <property type="entry name" value="Aldehyde Ferredoxin Oxidoreductase Protein, subunit A, domain 3"/>
    <property type="match status" value="1"/>
</dbReference>
<evidence type="ECO:0000259" key="9">
    <source>
        <dbReference type="SMART" id="SM00790"/>
    </source>
</evidence>
<evidence type="ECO:0000313" key="10">
    <source>
        <dbReference type="EMBL" id="BAF61078.1"/>
    </source>
</evidence>
<dbReference type="InterPro" id="IPR051919">
    <property type="entry name" value="W-dependent_AOR"/>
</dbReference>
<keyword evidence="4" id="KW-0479">Metal-binding</keyword>